<gene>
    <name evidence="2" type="primary">RPL13AC</name>
    <name evidence="2" type="ORF">SDJN03_17020</name>
</gene>
<name>A0AAV6MVN4_9ROSI</name>
<feature type="region of interest" description="Disordered" evidence="1">
    <location>
        <begin position="115"/>
        <end position="158"/>
    </location>
</feature>
<keyword evidence="3" id="KW-1185">Reference proteome</keyword>
<dbReference type="PANTHER" id="PTHR11545">
    <property type="entry name" value="RIBOSOMAL PROTEIN L13"/>
    <property type="match status" value="1"/>
</dbReference>
<dbReference type="AlphaFoldDB" id="A0AAV6MVN4"/>
<protein>
    <submittedName>
        <fullName evidence="2">60S ribosomal protein L13a-3</fullName>
    </submittedName>
</protein>
<sequence>MRCTRCMPQGSKHGCREVPANSCASLCAVGSVDARHHHALRRLSSIHRQGASQWNREEWLLFTALQSVRAAAALARLKAYEGVPPPYDKWKRMVIPDALKLSLLKWDGNHYDTNQGLERKRKERAQSRVRGRRKHLKHRLRVKSREGCGQRSSVPSCK</sequence>
<feature type="non-terminal residue" evidence="2">
    <location>
        <position position="1"/>
    </location>
</feature>
<dbReference type="Proteomes" id="UP000685013">
    <property type="component" value="Chromosome 11"/>
</dbReference>
<evidence type="ECO:0000313" key="3">
    <source>
        <dbReference type="Proteomes" id="UP000685013"/>
    </source>
</evidence>
<keyword evidence="2" id="KW-0687">Ribonucleoprotein</keyword>
<dbReference type="GO" id="GO:0017148">
    <property type="term" value="P:negative regulation of translation"/>
    <property type="evidence" value="ECO:0007669"/>
    <property type="project" value="TreeGrafter"/>
</dbReference>
<keyword evidence="2" id="KW-0689">Ribosomal protein</keyword>
<comment type="caution">
    <text evidence="2">The sequence shown here is derived from an EMBL/GenBank/DDBJ whole genome shotgun (WGS) entry which is preliminary data.</text>
</comment>
<feature type="compositionally biased region" description="Basic residues" evidence="1">
    <location>
        <begin position="127"/>
        <end position="142"/>
    </location>
</feature>
<accession>A0AAV6MVN4</accession>
<dbReference type="GO" id="GO:0006412">
    <property type="term" value="P:translation"/>
    <property type="evidence" value="ECO:0007669"/>
    <property type="project" value="InterPro"/>
</dbReference>
<dbReference type="GO" id="GO:0003735">
    <property type="term" value="F:structural constituent of ribosome"/>
    <property type="evidence" value="ECO:0007669"/>
    <property type="project" value="InterPro"/>
</dbReference>
<evidence type="ECO:0000313" key="2">
    <source>
        <dbReference type="EMBL" id="KAG6588455.1"/>
    </source>
</evidence>
<dbReference type="PANTHER" id="PTHR11545:SF39">
    <property type="entry name" value="LARGE RIBOSOMAL SUBUNIT PROTEIN UL13X-RELATED"/>
    <property type="match status" value="1"/>
</dbReference>
<organism evidence="2 3">
    <name type="scientific">Cucurbita argyrosperma subsp. sororia</name>
    <dbReference type="NCBI Taxonomy" id="37648"/>
    <lineage>
        <taxon>Eukaryota</taxon>
        <taxon>Viridiplantae</taxon>
        <taxon>Streptophyta</taxon>
        <taxon>Embryophyta</taxon>
        <taxon>Tracheophyta</taxon>
        <taxon>Spermatophyta</taxon>
        <taxon>Magnoliopsida</taxon>
        <taxon>eudicotyledons</taxon>
        <taxon>Gunneridae</taxon>
        <taxon>Pentapetalae</taxon>
        <taxon>rosids</taxon>
        <taxon>fabids</taxon>
        <taxon>Cucurbitales</taxon>
        <taxon>Cucurbitaceae</taxon>
        <taxon>Cucurbiteae</taxon>
        <taxon>Cucurbita</taxon>
    </lineage>
</organism>
<proteinExistence type="predicted"/>
<feature type="compositionally biased region" description="Basic and acidic residues" evidence="1">
    <location>
        <begin position="117"/>
        <end position="126"/>
    </location>
</feature>
<reference evidence="2 3" key="1">
    <citation type="journal article" date="2021" name="Hortic Res">
        <title>The domestication of Cucurbita argyrosperma as revealed by the genome of its wild relative.</title>
        <authorList>
            <person name="Barrera-Redondo J."/>
            <person name="Sanchez-de la Vega G."/>
            <person name="Aguirre-Liguori J.A."/>
            <person name="Castellanos-Morales G."/>
            <person name="Gutierrez-Guerrero Y.T."/>
            <person name="Aguirre-Dugua X."/>
            <person name="Aguirre-Planter E."/>
            <person name="Tenaillon M.I."/>
            <person name="Lira-Saade R."/>
            <person name="Eguiarte L.E."/>
        </authorList>
    </citation>
    <scope>NUCLEOTIDE SEQUENCE [LARGE SCALE GENOMIC DNA]</scope>
    <source>
        <strain evidence="2">JBR-2021</strain>
    </source>
</reference>
<evidence type="ECO:0000256" key="1">
    <source>
        <dbReference type="SAM" id="MobiDB-lite"/>
    </source>
</evidence>
<dbReference type="EMBL" id="JAGKQH010000011">
    <property type="protein sequence ID" value="KAG6588455.1"/>
    <property type="molecule type" value="Genomic_DNA"/>
</dbReference>
<dbReference type="GO" id="GO:0022625">
    <property type="term" value="C:cytosolic large ribosomal subunit"/>
    <property type="evidence" value="ECO:0007669"/>
    <property type="project" value="TreeGrafter"/>
</dbReference>
<dbReference type="GO" id="GO:0003729">
    <property type="term" value="F:mRNA binding"/>
    <property type="evidence" value="ECO:0007669"/>
    <property type="project" value="TreeGrafter"/>
</dbReference>
<dbReference type="InterPro" id="IPR005822">
    <property type="entry name" value="Ribosomal_uL13"/>
</dbReference>